<protein>
    <submittedName>
        <fullName evidence="2">Extracellular solute-binding protein (Family 3)</fullName>
    </submittedName>
</protein>
<evidence type="ECO:0000256" key="1">
    <source>
        <dbReference type="SAM" id="SignalP"/>
    </source>
</evidence>
<reference evidence="2 3" key="1">
    <citation type="submission" date="2018-05" db="EMBL/GenBank/DDBJ databases">
        <title>Genomic Encyclopedia of Type Strains, Phase IV (KMG-IV): sequencing the most valuable type-strain genomes for metagenomic binning, comparative biology and taxonomic classification.</title>
        <authorList>
            <person name="Goeker M."/>
        </authorList>
    </citation>
    <scope>NUCLEOTIDE SEQUENCE [LARGE SCALE GENOMIC DNA]</scope>
    <source>
        <strain evidence="2 3">DSM 19792</strain>
    </source>
</reference>
<dbReference type="SUPFAM" id="SSF53850">
    <property type="entry name" value="Periplasmic binding protein-like II"/>
    <property type="match status" value="1"/>
</dbReference>
<accession>A0A318JG34</accession>
<organism evidence="2 3">
    <name type="scientific">Undibacterium pigrum</name>
    <dbReference type="NCBI Taxonomy" id="401470"/>
    <lineage>
        <taxon>Bacteria</taxon>
        <taxon>Pseudomonadati</taxon>
        <taxon>Pseudomonadota</taxon>
        <taxon>Betaproteobacteria</taxon>
        <taxon>Burkholderiales</taxon>
        <taxon>Oxalobacteraceae</taxon>
        <taxon>Undibacterium</taxon>
    </lineage>
</organism>
<proteinExistence type="predicted"/>
<dbReference type="OrthoDB" id="547680at2"/>
<dbReference type="RefSeq" id="WP_110253893.1">
    <property type="nucleotide sequence ID" value="NZ_QJKB01000001.1"/>
</dbReference>
<evidence type="ECO:0000313" key="3">
    <source>
        <dbReference type="Proteomes" id="UP000247792"/>
    </source>
</evidence>
<dbReference type="EMBL" id="QJKB01000001">
    <property type="protein sequence ID" value="PXX47536.1"/>
    <property type="molecule type" value="Genomic_DNA"/>
</dbReference>
<sequence length="286" mass="32964">MLKCFISCFIAMLIFGTQVALAATTVIRYPKPAARTDSHFDYVHELLAEALSQSPNKYQLLPSKATMQQGRAVHEMKNGTGEVDLLWSMSTDEREKSLIAIKIPIDKGLLGWRIPFVLTENRQMFKTIRTLRDMDNYSAGQEQDWPDVKILEHNGLKVSTANSYEALFSMLEAGRFDYFPRSVMEIWREQELHASKNLLISPDIALHYPAAYYFFVSPVKRQFAEDLTNGLENMVRNGQFEKIFLKYHQSAIQKAGLKQRTVLELQNPFLNPANMPLHRTELWFKP</sequence>
<dbReference type="Proteomes" id="UP000247792">
    <property type="component" value="Unassembled WGS sequence"/>
</dbReference>
<feature type="chain" id="PRO_5016331507" evidence="1">
    <location>
        <begin position="23"/>
        <end position="286"/>
    </location>
</feature>
<keyword evidence="1" id="KW-0732">Signal</keyword>
<dbReference type="Gene3D" id="3.40.190.10">
    <property type="entry name" value="Periplasmic binding protein-like II"/>
    <property type="match status" value="2"/>
</dbReference>
<comment type="caution">
    <text evidence="2">The sequence shown here is derived from an EMBL/GenBank/DDBJ whole genome shotgun (WGS) entry which is preliminary data.</text>
</comment>
<name>A0A318JG34_9BURK</name>
<evidence type="ECO:0000313" key="2">
    <source>
        <dbReference type="EMBL" id="PXX47536.1"/>
    </source>
</evidence>
<keyword evidence="3" id="KW-1185">Reference proteome</keyword>
<feature type="signal peptide" evidence="1">
    <location>
        <begin position="1"/>
        <end position="22"/>
    </location>
</feature>
<dbReference type="AlphaFoldDB" id="A0A318JG34"/>
<gene>
    <name evidence="2" type="ORF">DFR42_1011119</name>
</gene>